<keyword evidence="4" id="KW-1185">Reference proteome</keyword>
<evidence type="ECO:0008006" key="5">
    <source>
        <dbReference type="Google" id="ProtNLM"/>
    </source>
</evidence>
<dbReference type="EMBL" id="BAABRI010000001">
    <property type="protein sequence ID" value="GAA5481045.1"/>
    <property type="molecule type" value="Genomic_DNA"/>
</dbReference>
<gene>
    <name evidence="3" type="ORF">Hsar01_00251</name>
</gene>
<feature type="transmembrane region" description="Helical" evidence="2">
    <location>
        <begin position="12"/>
        <end position="30"/>
    </location>
</feature>
<keyword evidence="2" id="KW-0472">Membrane</keyword>
<reference evidence="3 4" key="1">
    <citation type="submission" date="2024-02" db="EMBL/GenBank/DDBJ databases">
        <title>Haloferula sargassicola NBRC 104335.</title>
        <authorList>
            <person name="Ichikawa N."/>
            <person name="Katano-Makiyama Y."/>
            <person name="Hidaka K."/>
        </authorList>
    </citation>
    <scope>NUCLEOTIDE SEQUENCE [LARGE SCALE GENOMIC DNA]</scope>
    <source>
        <strain evidence="3 4">NBRC 104335</strain>
    </source>
</reference>
<protein>
    <recommendedName>
        <fullName evidence="5">Prepilin-type N-terminal cleavage/methylation domain-containing protein</fullName>
    </recommendedName>
</protein>
<dbReference type="PROSITE" id="PS00409">
    <property type="entry name" value="PROKAR_NTER_METHYL"/>
    <property type="match status" value="1"/>
</dbReference>
<keyword evidence="2" id="KW-1133">Transmembrane helix</keyword>
<proteinExistence type="predicted"/>
<dbReference type="Pfam" id="PF07963">
    <property type="entry name" value="N_methyl"/>
    <property type="match status" value="1"/>
</dbReference>
<keyword evidence="2" id="KW-0812">Transmembrane</keyword>
<dbReference type="Proteomes" id="UP001476282">
    <property type="component" value="Unassembled WGS sequence"/>
</dbReference>
<feature type="compositionally biased region" description="Polar residues" evidence="1">
    <location>
        <begin position="210"/>
        <end position="220"/>
    </location>
</feature>
<feature type="region of interest" description="Disordered" evidence="1">
    <location>
        <begin position="210"/>
        <end position="229"/>
    </location>
</feature>
<name>A0ABP9UIL3_9BACT</name>
<accession>A0ABP9UIL3</accession>
<organism evidence="3 4">
    <name type="scientific">Haloferula sargassicola</name>
    <dbReference type="NCBI Taxonomy" id="490096"/>
    <lineage>
        <taxon>Bacteria</taxon>
        <taxon>Pseudomonadati</taxon>
        <taxon>Verrucomicrobiota</taxon>
        <taxon>Verrucomicrobiia</taxon>
        <taxon>Verrucomicrobiales</taxon>
        <taxon>Verrucomicrobiaceae</taxon>
        <taxon>Haloferula</taxon>
    </lineage>
</organism>
<evidence type="ECO:0000313" key="3">
    <source>
        <dbReference type="EMBL" id="GAA5481045.1"/>
    </source>
</evidence>
<dbReference type="NCBIfam" id="TIGR02532">
    <property type="entry name" value="IV_pilin_GFxxxE"/>
    <property type="match status" value="1"/>
</dbReference>
<dbReference type="InterPro" id="IPR012902">
    <property type="entry name" value="N_methyl_site"/>
</dbReference>
<evidence type="ECO:0000256" key="2">
    <source>
        <dbReference type="SAM" id="Phobius"/>
    </source>
</evidence>
<evidence type="ECO:0000256" key="1">
    <source>
        <dbReference type="SAM" id="MobiDB-lite"/>
    </source>
</evidence>
<dbReference type="RefSeq" id="WP_353565201.1">
    <property type="nucleotide sequence ID" value="NZ_BAABRI010000001.1"/>
</dbReference>
<sequence>MTRTRGFTLIELLVAMGIGMVVLLLAVTSLDQAGTGYGRSTDGIAAEREARAVLTQIAEDLSKAVYHREMVMEENDDGLPRDRLGFLVLEPDDAQTDEQRIGDLCATVYYVKDLQSAGRVQRCLMRGFRGSEETFQALESGDVASLFAETAADEPVSFGVLSFDIQPLRRSPAGGWQEWPEASMKGADVPPEAVKIRLIVARRSLAGKLNSTEDWNSSPLIPSPDHVNESNQVESYEIIQDFAHAS</sequence>
<evidence type="ECO:0000313" key="4">
    <source>
        <dbReference type="Proteomes" id="UP001476282"/>
    </source>
</evidence>
<comment type="caution">
    <text evidence="3">The sequence shown here is derived from an EMBL/GenBank/DDBJ whole genome shotgun (WGS) entry which is preliminary data.</text>
</comment>